<proteinExistence type="predicted"/>
<feature type="domain" description="Cytochrome C Planctomycete-type" evidence="2">
    <location>
        <begin position="184"/>
        <end position="241"/>
    </location>
</feature>
<feature type="transmembrane region" description="Helical" evidence="1">
    <location>
        <begin position="40"/>
        <end position="67"/>
    </location>
</feature>
<keyword evidence="4" id="KW-1185">Reference proteome</keyword>
<evidence type="ECO:0000259" key="2">
    <source>
        <dbReference type="Pfam" id="PF07635"/>
    </source>
</evidence>
<protein>
    <submittedName>
        <fullName evidence="3">Membrane protein</fullName>
    </submittedName>
</protein>
<keyword evidence="1" id="KW-0812">Transmembrane</keyword>
<keyword evidence="1" id="KW-0472">Membrane</keyword>
<dbReference type="PANTHER" id="PTHR35889:SF3">
    <property type="entry name" value="F-BOX DOMAIN-CONTAINING PROTEIN"/>
    <property type="match status" value="1"/>
</dbReference>
<dbReference type="PANTHER" id="PTHR35889">
    <property type="entry name" value="CYCLOINULO-OLIGOSACCHARIDE FRUCTANOTRANSFERASE-RELATED"/>
    <property type="match status" value="1"/>
</dbReference>
<dbReference type="Pfam" id="PF07635">
    <property type="entry name" value="PSCyt1"/>
    <property type="match status" value="1"/>
</dbReference>
<evidence type="ECO:0000313" key="4">
    <source>
        <dbReference type="Proteomes" id="UP001138540"/>
    </source>
</evidence>
<dbReference type="Proteomes" id="UP001138540">
    <property type="component" value="Unassembled WGS sequence"/>
</dbReference>
<evidence type="ECO:0000256" key="1">
    <source>
        <dbReference type="SAM" id="Phobius"/>
    </source>
</evidence>
<dbReference type="InterPro" id="IPR036909">
    <property type="entry name" value="Cyt_c-like_dom_sf"/>
</dbReference>
<feature type="transmembrane region" description="Helical" evidence="1">
    <location>
        <begin position="79"/>
        <end position="97"/>
    </location>
</feature>
<keyword evidence="1" id="KW-1133">Transmembrane helix</keyword>
<dbReference type="SUPFAM" id="SSF46626">
    <property type="entry name" value="Cytochrome c"/>
    <property type="match status" value="1"/>
</dbReference>
<reference evidence="3 4" key="1">
    <citation type="submission" date="2020-08" db="EMBL/GenBank/DDBJ databases">
        <title>Exploring microbial biodiversity for novel pathways involved in the catabolism of aromatic compounds derived from lignin.</title>
        <authorList>
            <person name="Elkins J."/>
        </authorList>
    </citation>
    <scope>NUCLEOTIDE SEQUENCE [LARGE SCALE GENOMIC DNA]</scope>
    <source>
        <strain evidence="3 4">B1D3A</strain>
    </source>
</reference>
<sequence length="288" mass="30807">MNDFIFFLGRFHVLVLHLPIGMLLLAVLMEAMSRRPGFGALAPAVSLTWLAGAISALVTVALGYMHATEPGFTGPGVSLHRWAGTALAFAAIAIWAWRLEAPAIFSKIWPVPLVVVLILMTATGHLGGNLTHGSTYLTEFAPGPLRSLAAGEAAPEAAPRPPITDIAKADIYLDVIAPAFRDRCASCHNDDKKRGGLSLVRYDEMMKGGETGPVIVPKDPGKSDLYHRITVARNHVDFMPKNNKTPLDPAQVQAIRWWISIGSPASGEIGKLTPPADVRESLVKAGGL</sequence>
<comment type="caution">
    <text evidence="3">The sequence shown here is derived from an EMBL/GenBank/DDBJ whole genome shotgun (WGS) entry which is preliminary data.</text>
</comment>
<feature type="transmembrane region" description="Helical" evidence="1">
    <location>
        <begin position="6"/>
        <end position="28"/>
    </location>
</feature>
<feature type="transmembrane region" description="Helical" evidence="1">
    <location>
        <begin position="109"/>
        <end position="128"/>
    </location>
</feature>
<evidence type="ECO:0000313" key="3">
    <source>
        <dbReference type="EMBL" id="MBB5987128.1"/>
    </source>
</evidence>
<dbReference type="RefSeq" id="WP_184155421.1">
    <property type="nucleotide sequence ID" value="NZ_JACHKA010000001.1"/>
</dbReference>
<name>A0ABR6NKV6_9SPHN</name>
<dbReference type="EMBL" id="JACHKA010000001">
    <property type="protein sequence ID" value="MBB5987128.1"/>
    <property type="molecule type" value="Genomic_DNA"/>
</dbReference>
<dbReference type="InterPro" id="IPR011429">
    <property type="entry name" value="Cyt_c_Planctomycete-type"/>
</dbReference>
<organism evidence="3 4">
    <name type="scientific">Sphingobium lignivorans</name>
    <dbReference type="NCBI Taxonomy" id="2735886"/>
    <lineage>
        <taxon>Bacteria</taxon>
        <taxon>Pseudomonadati</taxon>
        <taxon>Pseudomonadota</taxon>
        <taxon>Alphaproteobacteria</taxon>
        <taxon>Sphingomonadales</taxon>
        <taxon>Sphingomonadaceae</taxon>
        <taxon>Sphingobium</taxon>
    </lineage>
</organism>
<gene>
    <name evidence="3" type="ORF">HNP60_003102</name>
</gene>
<accession>A0ABR6NKV6</accession>